<proteinExistence type="inferred from homology"/>
<evidence type="ECO:0000256" key="7">
    <source>
        <dbReference type="ARBA" id="ARBA00023157"/>
    </source>
</evidence>
<dbReference type="RefSeq" id="WP_083079203.1">
    <property type="nucleotide sequence ID" value="NZ_CP053562.1"/>
</dbReference>
<dbReference type="EMBL" id="CP053562">
    <property type="protein sequence ID" value="QPZ90391.1"/>
    <property type="molecule type" value="Genomic_DNA"/>
</dbReference>
<dbReference type="InterPro" id="IPR023753">
    <property type="entry name" value="FAD/NAD-binding_dom"/>
</dbReference>
<dbReference type="Pfam" id="PF02852">
    <property type="entry name" value="Pyr_redox_dim"/>
    <property type="match status" value="1"/>
</dbReference>
<evidence type="ECO:0000313" key="13">
    <source>
        <dbReference type="EMBL" id="QPZ90391.1"/>
    </source>
</evidence>
<evidence type="ECO:0000313" key="14">
    <source>
        <dbReference type="Proteomes" id="UP000192422"/>
    </source>
</evidence>
<dbReference type="InterPro" id="IPR012999">
    <property type="entry name" value="Pyr_OxRdtase_I_AS"/>
</dbReference>
<dbReference type="PANTHER" id="PTHR22912:SF151">
    <property type="entry name" value="DIHYDROLIPOYL DEHYDROGENASE, MITOCHONDRIAL"/>
    <property type="match status" value="1"/>
</dbReference>
<dbReference type="SUPFAM" id="SSF51905">
    <property type="entry name" value="FAD/NAD(P)-binding domain"/>
    <property type="match status" value="1"/>
</dbReference>
<keyword evidence="7" id="KW-1015">Disulfide bond</keyword>
<dbReference type="NCBIfam" id="TIGR01350">
    <property type="entry name" value="lipoamide_DH"/>
    <property type="match status" value="1"/>
</dbReference>
<keyword evidence="14" id="KW-1185">Reference proteome</keyword>
<dbReference type="PRINTS" id="PR00411">
    <property type="entry name" value="PNDRDTASEI"/>
</dbReference>
<keyword evidence="6 10" id="KW-0520">NAD</keyword>
<name>A0ABX6YRP4_9RHOB</name>
<dbReference type="InterPro" id="IPR004099">
    <property type="entry name" value="Pyr_nucl-diS_OxRdtase_dimer"/>
</dbReference>
<keyword evidence="4 10" id="KW-0274">FAD</keyword>
<comment type="miscellaneous">
    <text evidence="10">The active site is a redox-active disulfide bond.</text>
</comment>
<dbReference type="InterPro" id="IPR050151">
    <property type="entry name" value="Class-I_Pyr_Nuc-Dis_Oxidored"/>
</dbReference>
<dbReference type="InterPro" id="IPR006258">
    <property type="entry name" value="Lipoamide_DH"/>
</dbReference>
<organism evidence="13 14">
    <name type="scientific">Thioclava electrotropha</name>
    <dbReference type="NCBI Taxonomy" id="1549850"/>
    <lineage>
        <taxon>Bacteria</taxon>
        <taxon>Pseudomonadati</taxon>
        <taxon>Pseudomonadota</taxon>
        <taxon>Alphaproteobacteria</taxon>
        <taxon>Rhodobacterales</taxon>
        <taxon>Paracoccaceae</taxon>
        <taxon>Thioclava</taxon>
    </lineage>
</organism>
<keyword evidence="3 10" id="KW-0285">Flavoprotein</keyword>
<dbReference type="GO" id="GO:0004148">
    <property type="term" value="F:dihydrolipoyl dehydrogenase (NADH) activity"/>
    <property type="evidence" value="ECO:0007669"/>
    <property type="project" value="UniProtKB-EC"/>
</dbReference>
<keyword evidence="8 10" id="KW-0676">Redox-active center</keyword>
<dbReference type="PROSITE" id="PS00076">
    <property type="entry name" value="PYRIDINE_REDOX_1"/>
    <property type="match status" value="1"/>
</dbReference>
<comment type="catalytic activity">
    <reaction evidence="9 10">
        <text>N(6)-[(R)-dihydrolipoyl]-L-lysyl-[protein] + NAD(+) = N(6)-[(R)-lipoyl]-L-lysyl-[protein] + NADH + H(+)</text>
        <dbReference type="Rhea" id="RHEA:15045"/>
        <dbReference type="Rhea" id="RHEA-COMP:10474"/>
        <dbReference type="Rhea" id="RHEA-COMP:10475"/>
        <dbReference type="ChEBI" id="CHEBI:15378"/>
        <dbReference type="ChEBI" id="CHEBI:57540"/>
        <dbReference type="ChEBI" id="CHEBI:57945"/>
        <dbReference type="ChEBI" id="CHEBI:83099"/>
        <dbReference type="ChEBI" id="CHEBI:83100"/>
        <dbReference type="EC" id="1.8.1.4"/>
    </reaction>
</comment>
<gene>
    <name evidence="13" type="primary">lpdA</name>
    <name evidence="13" type="ORF">AKL02_005470</name>
</gene>
<dbReference type="Gene3D" id="3.30.390.30">
    <property type="match status" value="1"/>
</dbReference>
<evidence type="ECO:0000256" key="1">
    <source>
        <dbReference type="ARBA" id="ARBA00007532"/>
    </source>
</evidence>
<protein>
    <recommendedName>
        <fullName evidence="2 10">Dihydrolipoyl dehydrogenase</fullName>
        <ecNumber evidence="2 10">1.8.1.4</ecNumber>
    </recommendedName>
</protein>
<dbReference type="InterPro" id="IPR001100">
    <property type="entry name" value="Pyr_nuc-diS_OxRdtase"/>
</dbReference>
<evidence type="ECO:0000256" key="8">
    <source>
        <dbReference type="ARBA" id="ARBA00023284"/>
    </source>
</evidence>
<evidence type="ECO:0000256" key="6">
    <source>
        <dbReference type="ARBA" id="ARBA00023027"/>
    </source>
</evidence>
<evidence type="ECO:0000256" key="4">
    <source>
        <dbReference type="ARBA" id="ARBA00022827"/>
    </source>
</evidence>
<dbReference type="EC" id="1.8.1.4" evidence="2 10"/>
<evidence type="ECO:0000256" key="9">
    <source>
        <dbReference type="ARBA" id="ARBA00049187"/>
    </source>
</evidence>
<evidence type="ECO:0000256" key="10">
    <source>
        <dbReference type="RuleBase" id="RU003692"/>
    </source>
</evidence>
<evidence type="ECO:0000259" key="11">
    <source>
        <dbReference type="Pfam" id="PF02852"/>
    </source>
</evidence>
<dbReference type="InterPro" id="IPR016156">
    <property type="entry name" value="FAD/NAD-linked_Rdtase_dimer_sf"/>
</dbReference>
<dbReference type="PIRSF" id="PIRSF000350">
    <property type="entry name" value="Mercury_reductase_MerA"/>
    <property type="match status" value="1"/>
</dbReference>
<evidence type="ECO:0000256" key="2">
    <source>
        <dbReference type="ARBA" id="ARBA00012608"/>
    </source>
</evidence>
<comment type="similarity">
    <text evidence="1 10">Belongs to the class-I pyridine nucleotide-disulfide oxidoreductase family.</text>
</comment>
<dbReference type="Pfam" id="PF07992">
    <property type="entry name" value="Pyr_redox_2"/>
    <property type="match status" value="1"/>
</dbReference>
<feature type="domain" description="Pyridine nucleotide-disulphide oxidoreductase dimerisation" evidence="11">
    <location>
        <begin position="343"/>
        <end position="452"/>
    </location>
</feature>
<dbReference type="PRINTS" id="PR00368">
    <property type="entry name" value="FADPNR"/>
</dbReference>
<dbReference type="SUPFAM" id="SSF55424">
    <property type="entry name" value="FAD/NAD-linked reductases, dimerisation (C-terminal) domain"/>
    <property type="match status" value="1"/>
</dbReference>
<sequence>MADYDVIVIGGGPGGYVCAIRCAQLGLKTACVEGRDSLGGTCLNVGCIPSKALLHATHQLHEAEHNFAKMGLKGKSPSVDWKQMLTYKQEVIDGNTKGIEFLFKKNKIDWLKGWGSIPEAGKVKVGEDVHNAKSIVIATGSEPSSLPGIEIDEKTVVTSTGALSLNKIPKSMVVIGAGVIGLEMGSVYARLGADVTVVEYLDAITPGMDGEVSKNFQKILSKQGLKFVMGAAVQGVDVKNSKATVNYQLRKDESNASIEAETVLVATGRKPYTDGLGLEGVGVEMLPRGQVKTDAHWQTSAKGIYAIGDAVTGPMLAHKAEDEGMAVAEVIAGKHGHVNYEVIPSVIYTTPEVASVGQTEEALKQDGRAYKVGKFSFMGNGRAKAVFQSDGFVKLIADKETDRILGCHIIGPGAGDLIHEICVAMEFGASAQDVALTCHAHPTFSEAVREAALACGDGAIHA</sequence>
<evidence type="ECO:0000256" key="5">
    <source>
        <dbReference type="ARBA" id="ARBA00023002"/>
    </source>
</evidence>
<evidence type="ECO:0000259" key="12">
    <source>
        <dbReference type="Pfam" id="PF07992"/>
    </source>
</evidence>
<accession>A0ABX6YRP4</accession>
<feature type="domain" description="FAD/NAD(P)-binding" evidence="12">
    <location>
        <begin position="4"/>
        <end position="324"/>
    </location>
</feature>
<dbReference type="Proteomes" id="UP000192422">
    <property type="component" value="Chromosome"/>
</dbReference>
<reference evidence="13 14" key="1">
    <citation type="submission" date="2020-05" db="EMBL/GenBank/DDBJ databases">
        <title>Thioclava electrotropha strain Elox9 finished genome.</title>
        <authorList>
            <person name="Rowe A.R."/>
            <person name="Wilbanks E.G."/>
        </authorList>
    </citation>
    <scope>NUCLEOTIDE SEQUENCE [LARGE SCALE GENOMIC DNA]</scope>
    <source>
        <strain evidence="13 14">Elox9</strain>
    </source>
</reference>
<dbReference type="InterPro" id="IPR036188">
    <property type="entry name" value="FAD/NAD-bd_sf"/>
</dbReference>
<dbReference type="PANTHER" id="PTHR22912">
    <property type="entry name" value="DISULFIDE OXIDOREDUCTASE"/>
    <property type="match status" value="1"/>
</dbReference>
<keyword evidence="5 10" id="KW-0560">Oxidoreductase</keyword>
<evidence type="ECO:0000256" key="3">
    <source>
        <dbReference type="ARBA" id="ARBA00022630"/>
    </source>
</evidence>
<dbReference type="Gene3D" id="3.50.50.60">
    <property type="entry name" value="FAD/NAD(P)-binding domain"/>
    <property type="match status" value="2"/>
</dbReference>
<comment type="cofactor">
    <cofactor evidence="10">
        <name>FAD</name>
        <dbReference type="ChEBI" id="CHEBI:57692"/>
    </cofactor>
    <text evidence="10">Binds 1 FAD per subunit.</text>
</comment>